<gene>
    <name evidence="1" type="ORF">CBR_g22896</name>
</gene>
<dbReference type="EMBL" id="BFEA01000250">
    <property type="protein sequence ID" value="GBG76679.1"/>
    <property type="molecule type" value="Genomic_DNA"/>
</dbReference>
<keyword evidence="2" id="KW-1185">Reference proteome</keyword>
<reference evidence="1 2" key="1">
    <citation type="journal article" date="2018" name="Cell">
        <title>The Chara Genome: Secondary Complexity and Implications for Plant Terrestrialization.</title>
        <authorList>
            <person name="Nishiyama T."/>
            <person name="Sakayama H."/>
            <person name="Vries J.D."/>
            <person name="Buschmann H."/>
            <person name="Saint-Marcoux D."/>
            <person name="Ullrich K.K."/>
            <person name="Haas F.B."/>
            <person name="Vanderstraeten L."/>
            <person name="Becker D."/>
            <person name="Lang D."/>
            <person name="Vosolsobe S."/>
            <person name="Rombauts S."/>
            <person name="Wilhelmsson P.K.I."/>
            <person name="Janitza P."/>
            <person name="Kern R."/>
            <person name="Heyl A."/>
            <person name="Rumpler F."/>
            <person name="Villalobos L.I.A.C."/>
            <person name="Clay J.M."/>
            <person name="Skokan R."/>
            <person name="Toyoda A."/>
            <person name="Suzuki Y."/>
            <person name="Kagoshima H."/>
            <person name="Schijlen E."/>
            <person name="Tajeshwar N."/>
            <person name="Catarino B."/>
            <person name="Hetherington A.J."/>
            <person name="Saltykova A."/>
            <person name="Bonnot C."/>
            <person name="Breuninger H."/>
            <person name="Symeonidi A."/>
            <person name="Radhakrishnan G.V."/>
            <person name="Van Nieuwerburgh F."/>
            <person name="Deforce D."/>
            <person name="Chang C."/>
            <person name="Karol K.G."/>
            <person name="Hedrich R."/>
            <person name="Ulvskov P."/>
            <person name="Glockner G."/>
            <person name="Delwiche C.F."/>
            <person name="Petrasek J."/>
            <person name="Van de Peer Y."/>
            <person name="Friml J."/>
            <person name="Beilby M."/>
            <person name="Dolan L."/>
            <person name="Kohara Y."/>
            <person name="Sugano S."/>
            <person name="Fujiyama A."/>
            <person name="Delaux P.-M."/>
            <person name="Quint M."/>
            <person name="TheiBen G."/>
            <person name="Hagemann M."/>
            <person name="Harholt J."/>
            <person name="Dunand C."/>
            <person name="Zachgo S."/>
            <person name="Langdale J."/>
            <person name="Maumus F."/>
            <person name="Straeten D.V.D."/>
            <person name="Gould S.B."/>
            <person name="Rensing S.A."/>
        </authorList>
    </citation>
    <scope>NUCLEOTIDE SEQUENCE [LARGE SCALE GENOMIC DNA]</scope>
    <source>
        <strain evidence="1 2">S276</strain>
    </source>
</reference>
<comment type="caution">
    <text evidence="1">The sequence shown here is derived from an EMBL/GenBank/DDBJ whole genome shotgun (WGS) entry which is preliminary data.</text>
</comment>
<organism evidence="1 2">
    <name type="scientific">Chara braunii</name>
    <name type="common">Braun's stonewort</name>
    <dbReference type="NCBI Taxonomy" id="69332"/>
    <lineage>
        <taxon>Eukaryota</taxon>
        <taxon>Viridiplantae</taxon>
        <taxon>Streptophyta</taxon>
        <taxon>Charophyceae</taxon>
        <taxon>Charales</taxon>
        <taxon>Characeae</taxon>
        <taxon>Chara</taxon>
    </lineage>
</organism>
<accession>A0A388L2Z6</accession>
<evidence type="ECO:0000313" key="1">
    <source>
        <dbReference type="EMBL" id="GBG76679.1"/>
    </source>
</evidence>
<dbReference type="AlphaFoldDB" id="A0A388L2Z6"/>
<dbReference type="Gramene" id="GBG76679">
    <property type="protein sequence ID" value="GBG76679"/>
    <property type="gene ID" value="CBR_g22896"/>
</dbReference>
<proteinExistence type="predicted"/>
<sequence>MYRQRNAYNLLFILEDAGAGCDEALEYSSVARCIQLALRLTRCLKYSAGCKALKYSSVARRSLEYSSVARLARR</sequence>
<evidence type="ECO:0000313" key="2">
    <source>
        <dbReference type="Proteomes" id="UP000265515"/>
    </source>
</evidence>
<dbReference type="Proteomes" id="UP000265515">
    <property type="component" value="Unassembled WGS sequence"/>
</dbReference>
<name>A0A388L2Z6_CHABU</name>
<protein>
    <submittedName>
        <fullName evidence="1">Uncharacterized protein</fullName>
    </submittedName>
</protein>